<name>A0AAD2HCW4_9AGAR</name>
<keyword evidence="5" id="KW-1185">Reference proteome</keyword>
<evidence type="ECO:0000256" key="2">
    <source>
        <dbReference type="SAM" id="MobiDB-lite"/>
    </source>
</evidence>
<evidence type="ECO:0000256" key="1">
    <source>
        <dbReference type="PROSITE-ProRule" id="PRU00325"/>
    </source>
</evidence>
<dbReference type="EMBL" id="CAVNYO010000397">
    <property type="protein sequence ID" value="CAK5273591.1"/>
    <property type="molecule type" value="Genomic_DNA"/>
</dbReference>
<evidence type="ECO:0000259" key="3">
    <source>
        <dbReference type="PROSITE" id="PS50966"/>
    </source>
</evidence>
<accession>A0AAD2HCW4</accession>
<keyword evidence="1" id="KW-0863">Zinc-finger</keyword>
<dbReference type="GO" id="GO:0008270">
    <property type="term" value="F:zinc ion binding"/>
    <property type="evidence" value="ECO:0007669"/>
    <property type="project" value="UniProtKB-KW"/>
</dbReference>
<sequence length="886" mass="98841">MLFSTFSLSTLADAPTTGAPKLQRSSKGALVLPKSGLDPRSLNSEIHITHLAYNSEQREQVSMLYALYRTSPGQTPLTDHIFDGKSLDDQIRAADILETTGLDANAYQSLSNRWSLRWSRATGSTIKTCRILYQCTLGYDHTQRSTKAANEVKRTIPTKYTGCLAHVKLTVRTFVTGDHILRIRGHLQHNQECSNSPFERKPCIPLHPDVFEVALKQLNDGSTIADIRRKNLEMCKAAAYQHFPTNLQSSPFRWVFQASDSCSLYCKHHRTKGVAVIEAPKMNINNWLDPDSENYDGQLAKSIFHYSARSALGDRFEVCIATQEMNEAAWQYGHKKQIILDGTFGICDKQLLLFIVMVVDHDKKGVPVAFMMFSAPAGNKQSSLGYDSEILTKLLHTWRDSLNAKKPPGASLFTPVSAITDTDLKERAALAAVFSGIFLLICRFHLRQSWRNHRNRVLKGKRTEWMDLKKRMMTLEAALPKTEQLVDARGLILHERRLLEAALEESPESSHAISKAITHLDYLDNYWLSENLWESWSNHNRRAVANILLCKIEGVIPTTNHLESFNGVLKQTHLKHWQHSGRRLRVDVLLNVLVLHILPSIFEQRQMYKDQNNHIAALIQLLPGGASLLEDDEPPQSGFCAPKVAYLTPDVQRNVEAQALLDAGQVDAPTALPGNVGLLLACYSSHSLSVEKNPTIYSVRVGFNGVVSCSCLDFSSQGGACKHIRAALLLIAELCSTRGMSIPNIPIPKSANDALILQQREVLMIKIRLPIAWAVKEVERLSGGSRGDVSTEENEEEDENNDNTRSVGTNESSDSEIEHSLDWDSNFDSPRATQNQRALSEQRLAKSLYSLDAVGKSSLEVICHKLASCVTGASAGQLEMIHQNLT</sequence>
<dbReference type="InterPro" id="IPR007527">
    <property type="entry name" value="Znf_SWIM"/>
</dbReference>
<feature type="domain" description="SWIM-type" evidence="3">
    <location>
        <begin position="697"/>
        <end position="732"/>
    </location>
</feature>
<evidence type="ECO:0000313" key="5">
    <source>
        <dbReference type="Proteomes" id="UP001295794"/>
    </source>
</evidence>
<dbReference type="AlphaFoldDB" id="A0AAD2HCW4"/>
<protein>
    <recommendedName>
        <fullName evidence="3">SWIM-type domain-containing protein</fullName>
    </recommendedName>
</protein>
<proteinExistence type="predicted"/>
<dbReference type="PROSITE" id="PS50966">
    <property type="entry name" value="ZF_SWIM"/>
    <property type="match status" value="1"/>
</dbReference>
<feature type="compositionally biased region" description="Polar residues" evidence="2">
    <location>
        <begin position="826"/>
        <end position="835"/>
    </location>
</feature>
<feature type="region of interest" description="Disordered" evidence="2">
    <location>
        <begin position="784"/>
        <end position="835"/>
    </location>
</feature>
<feature type="compositionally biased region" description="Acidic residues" evidence="2">
    <location>
        <begin position="790"/>
        <end position="801"/>
    </location>
</feature>
<keyword evidence="1" id="KW-0862">Zinc</keyword>
<dbReference type="Pfam" id="PF04434">
    <property type="entry name" value="SWIM"/>
    <property type="match status" value="1"/>
</dbReference>
<dbReference type="Proteomes" id="UP001295794">
    <property type="component" value="Unassembled WGS sequence"/>
</dbReference>
<evidence type="ECO:0000313" key="4">
    <source>
        <dbReference type="EMBL" id="CAK5273591.1"/>
    </source>
</evidence>
<gene>
    <name evidence="4" type="ORF">MYCIT1_LOCUS20140</name>
</gene>
<reference evidence="4" key="1">
    <citation type="submission" date="2023-11" db="EMBL/GenBank/DDBJ databases">
        <authorList>
            <person name="De Vega J J."/>
            <person name="De Vega J J."/>
        </authorList>
    </citation>
    <scope>NUCLEOTIDE SEQUENCE</scope>
</reference>
<comment type="caution">
    <text evidence="4">The sequence shown here is derived from an EMBL/GenBank/DDBJ whole genome shotgun (WGS) entry which is preliminary data.</text>
</comment>
<organism evidence="4 5">
    <name type="scientific">Mycena citricolor</name>
    <dbReference type="NCBI Taxonomy" id="2018698"/>
    <lineage>
        <taxon>Eukaryota</taxon>
        <taxon>Fungi</taxon>
        <taxon>Dikarya</taxon>
        <taxon>Basidiomycota</taxon>
        <taxon>Agaricomycotina</taxon>
        <taxon>Agaricomycetes</taxon>
        <taxon>Agaricomycetidae</taxon>
        <taxon>Agaricales</taxon>
        <taxon>Marasmiineae</taxon>
        <taxon>Mycenaceae</taxon>
        <taxon>Mycena</taxon>
    </lineage>
</organism>
<keyword evidence="1" id="KW-0479">Metal-binding</keyword>